<feature type="region of interest" description="Disordered" evidence="4">
    <location>
        <begin position="327"/>
        <end position="358"/>
    </location>
</feature>
<evidence type="ECO:0000256" key="1">
    <source>
        <dbReference type="ARBA" id="ARBA00023015"/>
    </source>
</evidence>
<dbReference type="Proteomes" id="UP000556329">
    <property type="component" value="Unassembled WGS sequence"/>
</dbReference>
<accession>A0A841PRR3</accession>
<dbReference type="InterPro" id="IPR018062">
    <property type="entry name" value="HTH_AraC-typ_CS"/>
</dbReference>
<keyword evidence="7" id="KW-1185">Reference proteome</keyword>
<dbReference type="PANTHER" id="PTHR46796:SF14">
    <property type="entry name" value="TRANSCRIPTIONAL REGULATORY PROTEIN"/>
    <property type="match status" value="1"/>
</dbReference>
<dbReference type="AlphaFoldDB" id="A0A841PRR3"/>
<dbReference type="PROSITE" id="PS00041">
    <property type="entry name" value="HTH_ARAC_FAMILY_1"/>
    <property type="match status" value="1"/>
</dbReference>
<evidence type="ECO:0000313" key="6">
    <source>
        <dbReference type="EMBL" id="MBB6412839.1"/>
    </source>
</evidence>
<dbReference type="GO" id="GO:0043565">
    <property type="term" value="F:sequence-specific DNA binding"/>
    <property type="evidence" value="ECO:0007669"/>
    <property type="project" value="InterPro"/>
</dbReference>
<comment type="caution">
    <text evidence="6">The sequence shown here is derived from an EMBL/GenBank/DDBJ whole genome shotgun (WGS) entry which is preliminary data.</text>
</comment>
<dbReference type="Pfam" id="PF12833">
    <property type="entry name" value="HTH_18"/>
    <property type="match status" value="1"/>
</dbReference>
<keyword evidence="3" id="KW-0804">Transcription</keyword>
<dbReference type="Gene3D" id="1.10.10.60">
    <property type="entry name" value="Homeodomain-like"/>
    <property type="match status" value="2"/>
</dbReference>
<dbReference type="InterPro" id="IPR018060">
    <property type="entry name" value="HTH_AraC"/>
</dbReference>
<dbReference type="SMART" id="SM00342">
    <property type="entry name" value="HTH_ARAC"/>
    <property type="match status" value="1"/>
</dbReference>
<organism evidence="6 7">
    <name type="scientific">Mesorhizobium sangaii</name>
    <dbReference type="NCBI Taxonomy" id="505389"/>
    <lineage>
        <taxon>Bacteria</taxon>
        <taxon>Pseudomonadati</taxon>
        <taxon>Pseudomonadota</taxon>
        <taxon>Alphaproteobacteria</taxon>
        <taxon>Hyphomicrobiales</taxon>
        <taxon>Phyllobacteriaceae</taxon>
        <taxon>Mesorhizobium</taxon>
    </lineage>
</organism>
<evidence type="ECO:0000256" key="3">
    <source>
        <dbReference type="ARBA" id="ARBA00023163"/>
    </source>
</evidence>
<keyword evidence="1" id="KW-0805">Transcription regulation</keyword>
<evidence type="ECO:0000256" key="4">
    <source>
        <dbReference type="SAM" id="MobiDB-lite"/>
    </source>
</evidence>
<dbReference type="GO" id="GO:0003700">
    <property type="term" value="F:DNA-binding transcription factor activity"/>
    <property type="evidence" value="ECO:0007669"/>
    <property type="project" value="InterPro"/>
</dbReference>
<dbReference type="EMBL" id="JACHEF010000006">
    <property type="protein sequence ID" value="MBB6412839.1"/>
    <property type="molecule type" value="Genomic_DNA"/>
</dbReference>
<gene>
    <name evidence="6" type="ORF">HNQ71_005531</name>
</gene>
<protein>
    <submittedName>
        <fullName evidence="6">AraC-like DNA-binding protein</fullName>
    </submittedName>
</protein>
<feature type="domain" description="HTH araC/xylS-type" evidence="5">
    <location>
        <begin position="214"/>
        <end position="312"/>
    </location>
</feature>
<keyword evidence="2 6" id="KW-0238">DNA-binding</keyword>
<name>A0A841PRR3_9HYPH</name>
<evidence type="ECO:0000256" key="2">
    <source>
        <dbReference type="ARBA" id="ARBA00023125"/>
    </source>
</evidence>
<evidence type="ECO:0000313" key="7">
    <source>
        <dbReference type="Proteomes" id="UP000556329"/>
    </source>
</evidence>
<sequence length="358" mass="39226">MQFDSLSVSEYYDRQPGEDRPVLPQRDGPARPMHAAGPPRTPEVGSSLFDPFDAGNDAYPVAPDCSMISIPLTHMNVVLSVSTAAMLQPRRGGLTMHANASTDADPTAAPSKAMAQFAQAGRSAINGLNVFHPPRDLGLAELVPERHSSDPIVQRLSRALEAAEDSHDGFGNLYADAVRLAIVTRLLTLRSDPRPDPDEPTARATAALSKWRWKRVVEYVDSHLDETITLADMAAVAGLSRMYFAAQFRAATGIRPHEFLLRRRIDRAKQMLIETEMTLVDVALSVGFQNQAHFTTVFGRFVGETPYRWRCGNRTDVADRPFDSDPVGWRYSPRGSDTRPIQLAAPGQLPPRSAAGAT</sequence>
<dbReference type="PROSITE" id="PS01124">
    <property type="entry name" value="HTH_ARAC_FAMILY_2"/>
    <property type="match status" value="1"/>
</dbReference>
<reference evidence="6 7" key="1">
    <citation type="submission" date="2020-08" db="EMBL/GenBank/DDBJ databases">
        <title>Genomic Encyclopedia of Type Strains, Phase IV (KMG-IV): sequencing the most valuable type-strain genomes for metagenomic binning, comparative biology and taxonomic classification.</title>
        <authorList>
            <person name="Goeker M."/>
        </authorList>
    </citation>
    <scope>NUCLEOTIDE SEQUENCE [LARGE SCALE GENOMIC DNA]</scope>
    <source>
        <strain evidence="6 7">DSM 100039</strain>
    </source>
</reference>
<feature type="compositionally biased region" description="Basic and acidic residues" evidence="4">
    <location>
        <begin position="11"/>
        <end position="21"/>
    </location>
</feature>
<proteinExistence type="predicted"/>
<evidence type="ECO:0000259" key="5">
    <source>
        <dbReference type="PROSITE" id="PS01124"/>
    </source>
</evidence>
<dbReference type="InterPro" id="IPR009057">
    <property type="entry name" value="Homeodomain-like_sf"/>
</dbReference>
<feature type="region of interest" description="Disordered" evidence="4">
    <location>
        <begin position="1"/>
        <end position="49"/>
    </location>
</feature>
<dbReference type="InterPro" id="IPR050204">
    <property type="entry name" value="AraC_XylS_family_regulators"/>
</dbReference>
<dbReference type="PANTHER" id="PTHR46796">
    <property type="entry name" value="HTH-TYPE TRANSCRIPTIONAL ACTIVATOR RHAS-RELATED"/>
    <property type="match status" value="1"/>
</dbReference>
<dbReference type="SUPFAM" id="SSF46689">
    <property type="entry name" value="Homeodomain-like"/>
    <property type="match status" value="2"/>
</dbReference>
<dbReference type="RefSeq" id="WP_246462155.1">
    <property type="nucleotide sequence ID" value="NZ_JACHEF010000006.1"/>
</dbReference>